<dbReference type="PROSITE" id="PS50042">
    <property type="entry name" value="CNMP_BINDING_3"/>
    <property type="match status" value="1"/>
</dbReference>
<reference evidence="2 3" key="1">
    <citation type="submission" date="2024-05" db="EMBL/GenBank/DDBJ databases">
        <authorList>
            <consortium name="Candidatus Magnetaquicoccaceae bacterium FCR-1 genome sequencing consortium"/>
            <person name="Shimoshige H."/>
            <person name="Shimamura S."/>
            <person name="Taoka A."/>
            <person name="Kobayashi H."/>
            <person name="Maekawa T."/>
        </authorList>
    </citation>
    <scope>NUCLEOTIDE SEQUENCE [LARGE SCALE GENOMIC DNA]</scope>
    <source>
        <strain evidence="2 3">FCR-1</strain>
    </source>
</reference>
<dbReference type="Gene3D" id="2.60.120.10">
    <property type="entry name" value="Jelly Rolls"/>
    <property type="match status" value="1"/>
</dbReference>
<dbReference type="SMART" id="SM00100">
    <property type="entry name" value="cNMP"/>
    <property type="match status" value="1"/>
</dbReference>
<dbReference type="EMBL" id="BAAFGK010000004">
    <property type="protein sequence ID" value="GAB0057368.1"/>
    <property type="molecule type" value="Genomic_DNA"/>
</dbReference>
<evidence type="ECO:0000313" key="2">
    <source>
        <dbReference type="EMBL" id="GAB0057368.1"/>
    </source>
</evidence>
<organism evidence="2 3">
    <name type="scientific">Candidatus Magnetaquiglobus chichijimensis</name>
    <dbReference type="NCBI Taxonomy" id="3141448"/>
    <lineage>
        <taxon>Bacteria</taxon>
        <taxon>Pseudomonadati</taxon>
        <taxon>Pseudomonadota</taxon>
        <taxon>Magnetococcia</taxon>
        <taxon>Magnetococcales</taxon>
        <taxon>Candidatus Magnetaquicoccaceae</taxon>
        <taxon>Candidatus Magnetaquiglobus</taxon>
    </lineage>
</organism>
<dbReference type="InterPro" id="IPR000595">
    <property type="entry name" value="cNMP-bd_dom"/>
</dbReference>
<proteinExistence type="predicted"/>
<sequence>MSTILDMMEAIPFFDPFTNQEKRLLADHGHCFELFKDGQTIIQEGDIQDSALYIILSGAAFVRKDDHPEHIIAYLETGSIIGEAAFLVGGRRRMASVIAEGLVNVFRLDRTALADFECAFQLKLTQQLVIIIVERLEKMNEALAELMG</sequence>
<reference evidence="2 3" key="2">
    <citation type="submission" date="2024-09" db="EMBL/GenBank/DDBJ databases">
        <title>Draft genome sequence of Candidatus Magnetaquicoccaceae bacterium FCR-1.</title>
        <authorList>
            <person name="Shimoshige H."/>
            <person name="Shimamura S."/>
            <person name="Taoka A."/>
            <person name="Kobayashi H."/>
            <person name="Maekawa T."/>
        </authorList>
    </citation>
    <scope>NUCLEOTIDE SEQUENCE [LARGE SCALE GENOMIC DNA]</scope>
    <source>
        <strain evidence="2 3">FCR-1</strain>
    </source>
</reference>
<comment type="caution">
    <text evidence="2">The sequence shown here is derived from an EMBL/GenBank/DDBJ whole genome shotgun (WGS) entry which is preliminary data.</text>
</comment>
<evidence type="ECO:0000259" key="1">
    <source>
        <dbReference type="PROSITE" id="PS50042"/>
    </source>
</evidence>
<dbReference type="Proteomes" id="UP001628193">
    <property type="component" value="Unassembled WGS sequence"/>
</dbReference>
<dbReference type="CDD" id="cd00038">
    <property type="entry name" value="CAP_ED"/>
    <property type="match status" value="1"/>
</dbReference>
<dbReference type="PANTHER" id="PTHR45689">
    <property type="entry name" value="I[[H]] CHANNEL, ISOFORM E"/>
    <property type="match status" value="1"/>
</dbReference>
<dbReference type="InterPro" id="IPR018490">
    <property type="entry name" value="cNMP-bd_dom_sf"/>
</dbReference>
<accession>A0ABQ0C905</accession>
<evidence type="ECO:0000313" key="3">
    <source>
        <dbReference type="Proteomes" id="UP001628193"/>
    </source>
</evidence>
<gene>
    <name evidence="2" type="ORF">SIID45300_01695</name>
</gene>
<protein>
    <recommendedName>
        <fullName evidence="1">Cyclic nucleotide-binding domain-containing protein</fullName>
    </recommendedName>
</protein>
<dbReference type="InterPro" id="IPR051413">
    <property type="entry name" value="K/Na_HCN_channel"/>
</dbReference>
<dbReference type="RefSeq" id="WP_420905060.1">
    <property type="nucleotide sequence ID" value="NZ_BAAFGK010000004.1"/>
</dbReference>
<dbReference type="PANTHER" id="PTHR45689:SF5">
    <property type="entry name" value="I[[H]] CHANNEL, ISOFORM E"/>
    <property type="match status" value="1"/>
</dbReference>
<dbReference type="SUPFAM" id="SSF51206">
    <property type="entry name" value="cAMP-binding domain-like"/>
    <property type="match status" value="1"/>
</dbReference>
<name>A0ABQ0C905_9PROT</name>
<keyword evidence="3" id="KW-1185">Reference proteome</keyword>
<dbReference type="Pfam" id="PF00027">
    <property type="entry name" value="cNMP_binding"/>
    <property type="match status" value="1"/>
</dbReference>
<feature type="domain" description="Cyclic nucleotide-binding" evidence="1">
    <location>
        <begin position="13"/>
        <end position="113"/>
    </location>
</feature>
<dbReference type="InterPro" id="IPR014710">
    <property type="entry name" value="RmlC-like_jellyroll"/>
</dbReference>